<dbReference type="Proteomes" id="UP000215332">
    <property type="component" value="Chromosome 1"/>
</dbReference>
<gene>
    <name evidence="1" type="ORF">SAMEA4412665_01147</name>
</gene>
<organism evidence="1 2">
    <name type="scientific">Cutibacterium granulosum</name>
    <dbReference type="NCBI Taxonomy" id="33011"/>
    <lineage>
        <taxon>Bacteria</taxon>
        <taxon>Bacillati</taxon>
        <taxon>Actinomycetota</taxon>
        <taxon>Actinomycetes</taxon>
        <taxon>Propionibacteriales</taxon>
        <taxon>Propionibacteriaceae</taxon>
        <taxon>Cutibacterium</taxon>
    </lineage>
</organism>
<dbReference type="EMBL" id="LT906441">
    <property type="protein sequence ID" value="SNV34597.1"/>
    <property type="molecule type" value="Genomic_DNA"/>
</dbReference>
<evidence type="ECO:0000313" key="2">
    <source>
        <dbReference type="Proteomes" id="UP000215332"/>
    </source>
</evidence>
<dbReference type="KEGG" id="cgrn:4412665_01147"/>
<accession>A0A239WJF9</accession>
<protein>
    <submittedName>
        <fullName evidence="1">Uncharacterized protein</fullName>
    </submittedName>
</protein>
<sequence>MAPVMNTVLAPMSGWGGAWDWASGHAAYLDPVHDVGLLWGAAKNSAGKAASAAVLPAYAGVSRSYSLR</sequence>
<name>A0A239WJF9_9ACTN</name>
<proteinExistence type="predicted"/>
<reference evidence="1 2" key="1">
    <citation type="submission" date="2017-06" db="EMBL/GenBank/DDBJ databases">
        <authorList>
            <consortium name="Pathogen Informatics"/>
        </authorList>
    </citation>
    <scope>NUCLEOTIDE SEQUENCE [LARGE SCALE GENOMIC DNA]</scope>
    <source>
        <strain evidence="1 2">NCTC11865</strain>
    </source>
</reference>
<dbReference type="AlphaFoldDB" id="A0A239WJF9"/>
<evidence type="ECO:0000313" key="1">
    <source>
        <dbReference type="EMBL" id="SNV34597.1"/>
    </source>
</evidence>